<dbReference type="GO" id="GO:0003677">
    <property type="term" value="F:DNA binding"/>
    <property type="evidence" value="ECO:0007669"/>
    <property type="project" value="InterPro"/>
</dbReference>
<organism evidence="6 7">
    <name type="scientific">Daucus carota subsp. sativus</name>
    <name type="common">Carrot</name>
    <dbReference type="NCBI Taxonomy" id="79200"/>
    <lineage>
        <taxon>Eukaryota</taxon>
        <taxon>Viridiplantae</taxon>
        <taxon>Streptophyta</taxon>
        <taxon>Embryophyta</taxon>
        <taxon>Tracheophyta</taxon>
        <taxon>Spermatophyta</taxon>
        <taxon>Magnoliopsida</taxon>
        <taxon>eudicotyledons</taxon>
        <taxon>Gunneridae</taxon>
        <taxon>Pentapetalae</taxon>
        <taxon>asterids</taxon>
        <taxon>campanulids</taxon>
        <taxon>Apiales</taxon>
        <taxon>Apiaceae</taxon>
        <taxon>Apioideae</taxon>
        <taxon>Scandiceae</taxon>
        <taxon>Daucinae</taxon>
        <taxon>Daucus</taxon>
        <taxon>Daucus sect. Daucus</taxon>
    </lineage>
</organism>
<evidence type="ECO:0000256" key="4">
    <source>
        <dbReference type="ARBA" id="ARBA00023242"/>
    </source>
</evidence>
<gene>
    <name evidence="6" type="ORF">DCAR_0933849</name>
</gene>
<dbReference type="InterPro" id="IPR001005">
    <property type="entry name" value="SANT/Myb"/>
</dbReference>
<feature type="domain" description="Myb-like" evidence="5">
    <location>
        <begin position="16"/>
        <end position="62"/>
    </location>
</feature>
<accession>A0AAF1BCI0</accession>
<dbReference type="Gene3D" id="1.10.10.60">
    <property type="entry name" value="Homeodomain-like"/>
    <property type="match status" value="1"/>
</dbReference>
<evidence type="ECO:0000256" key="1">
    <source>
        <dbReference type="ARBA" id="ARBA00004123"/>
    </source>
</evidence>
<reference evidence="6" key="2">
    <citation type="submission" date="2022-03" db="EMBL/GenBank/DDBJ databases">
        <title>Draft title - Genomic analysis of global carrot germplasm unveils the trajectory of domestication and the origin of high carotenoid orange carrot.</title>
        <authorList>
            <person name="Iorizzo M."/>
            <person name="Ellison S."/>
            <person name="Senalik D."/>
            <person name="Macko-Podgorni A."/>
            <person name="Grzebelus D."/>
            <person name="Bostan H."/>
            <person name="Rolling W."/>
            <person name="Curaba J."/>
            <person name="Simon P."/>
        </authorList>
    </citation>
    <scope>NUCLEOTIDE SEQUENCE</scope>
    <source>
        <tissue evidence="6">Leaf</tissue>
    </source>
</reference>
<evidence type="ECO:0000313" key="7">
    <source>
        <dbReference type="Proteomes" id="UP000077755"/>
    </source>
</evidence>
<dbReference type="GO" id="GO:0005634">
    <property type="term" value="C:nucleus"/>
    <property type="evidence" value="ECO:0007669"/>
    <property type="project" value="UniProtKB-SubCell"/>
</dbReference>
<sequence length="65" mass="7447">MNSVDIDTEMKSKPVVWTPNLHTRFVECILILGPRDAVPKNILEKMNVSSLTREQVASHLQMDRL</sequence>
<dbReference type="Proteomes" id="UP000077755">
    <property type="component" value="Chromosome 9"/>
</dbReference>
<evidence type="ECO:0000256" key="3">
    <source>
        <dbReference type="ARBA" id="ARBA00023163"/>
    </source>
</evidence>
<dbReference type="PANTHER" id="PTHR31442">
    <property type="entry name" value="HOMEODOMAIN-LIKE SUPERFAMILY PROTEIN-RELATED"/>
    <property type="match status" value="1"/>
</dbReference>
<evidence type="ECO:0000256" key="2">
    <source>
        <dbReference type="ARBA" id="ARBA00023015"/>
    </source>
</evidence>
<dbReference type="EMBL" id="CP093351">
    <property type="protein sequence ID" value="WOH14330.1"/>
    <property type="molecule type" value="Genomic_DNA"/>
</dbReference>
<dbReference type="AlphaFoldDB" id="A0AAF1BCI0"/>
<protein>
    <recommendedName>
        <fullName evidence="5">Myb-like domain-containing protein</fullName>
    </recommendedName>
</protein>
<dbReference type="Pfam" id="PF00249">
    <property type="entry name" value="Myb_DNA-binding"/>
    <property type="match status" value="1"/>
</dbReference>
<keyword evidence="7" id="KW-1185">Reference proteome</keyword>
<reference evidence="6" key="1">
    <citation type="journal article" date="2016" name="Nat. Genet.">
        <title>A high-quality carrot genome assembly provides new insights into carotenoid accumulation and asterid genome evolution.</title>
        <authorList>
            <person name="Iorizzo M."/>
            <person name="Ellison S."/>
            <person name="Senalik D."/>
            <person name="Zeng P."/>
            <person name="Satapoomin P."/>
            <person name="Huang J."/>
            <person name="Bowman M."/>
            <person name="Iovene M."/>
            <person name="Sanseverino W."/>
            <person name="Cavagnaro P."/>
            <person name="Yildiz M."/>
            <person name="Macko-Podgorni A."/>
            <person name="Moranska E."/>
            <person name="Grzebelus E."/>
            <person name="Grzebelus D."/>
            <person name="Ashrafi H."/>
            <person name="Zheng Z."/>
            <person name="Cheng S."/>
            <person name="Spooner D."/>
            <person name="Van Deynze A."/>
            <person name="Simon P."/>
        </authorList>
    </citation>
    <scope>NUCLEOTIDE SEQUENCE</scope>
    <source>
        <tissue evidence="6">Leaf</tissue>
    </source>
</reference>
<dbReference type="SUPFAM" id="SSF46689">
    <property type="entry name" value="Homeodomain-like"/>
    <property type="match status" value="1"/>
</dbReference>
<dbReference type="InterPro" id="IPR006447">
    <property type="entry name" value="Myb_dom_plants"/>
</dbReference>
<dbReference type="InterPro" id="IPR044841">
    <property type="entry name" value="LUX/BOA-like"/>
</dbReference>
<keyword evidence="3" id="KW-0804">Transcription</keyword>
<keyword evidence="4" id="KW-0539">Nucleus</keyword>
<comment type="subcellular location">
    <subcellularLocation>
        <location evidence="1">Nucleus</location>
    </subcellularLocation>
</comment>
<keyword evidence="2" id="KW-0805">Transcription regulation</keyword>
<dbReference type="InterPro" id="IPR009057">
    <property type="entry name" value="Homeodomain-like_sf"/>
</dbReference>
<name>A0AAF1BCI0_DAUCS</name>
<dbReference type="GO" id="GO:0003700">
    <property type="term" value="F:DNA-binding transcription factor activity"/>
    <property type="evidence" value="ECO:0007669"/>
    <property type="project" value="InterPro"/>
</dbReference>
<dbReference type="FunFam" id="1.10.10.60:FF:000007">
    <property type="entry name" value="Two-component response regulator"/>
    <property type="match status" value="1"/>
</dbReference>
<dbReference type="PANTHER" id="PTHR31442:SF29">
    <property type="entry name" value="HOMEODOMAIN-LIKE SUPERFAMILY PROTEIN"/>
    <property type="match status" value="1"/>
</dbReference>
<evidence type="ECO:0000259" key="5">
    <source>
        <dbReference type="Pfam" id="PF00249"/>
    </source>
</evidence>
<dbReference type="NCBIfam" id="TIGR01557">
    <property type="entry name" value="myb_SHAQKYF"/>
    <property type="match status" value="1"/>
</dbReference>
<evidence type="ECO:0000313" key="6">
    <source>
        <dbReference type="EMBL" id="WOH14330.1"/>
    </source>
</evidence>
<proteinExistence type="predicted"/>